<reference evidence="1 2" key="1">
    <citation type="journal article" date="2014" name="Antonie Van Leeuwenhoek">
        <title>Hyphomonas beringensis sp. nov. and Hyphomonas chukchiensis sp. nov., isolated from surface seawater of the Bering Sea and Chukchi Sea.</title>
        <authorList>
            <person name="Li C."/>
            <person name="Lai Q."/>
            <person name="Li G."/>
            <person name="Dong C."/>
            <person name="Wang J."/>
            <person name="Liao Y."/>
            <person name="Shao Z."/>
        </authorList>
    </citation>
    <scope>NUCLEOTIDE SEQUENCE [LARGE SCALE GENOMIC DNA]</scope>
    <source>
        <strain evidence="1 2">22II1-22F38</strain>
    </source>
</reference>
<evidence type="ECO:0000313" key="1">
    <source>
        <dbReference type="EMBL" id="KCZ63097.1"/>
    </source>
</evidence>
<dbReference type="RefSeq" id="WP_035550007.1">
    <property type="nucleotide sequence ID" value="NZ_AWFH01000007.1"/>
</dbReference>
<sequence length="308" mass="34796">MADPFTIRIYVPDGDPDGVRVIDRMNWTGRGVAFPRDVWGRAMSRPELSKPGVYILVGRVESDEEDDLPLLYVGQTDDLLNRLNQHQKDKDFWDRAVVFVSTNDGLNRAHITWLEHSLIRRAKEIGQCHLDNGNAPKEPSLSEFEKADTQAFLREILQILPLIGITAFERPRVIKTTEKSTPVVPEAGAIDSIDTIIVPAKRDGFQRVFLGEDAWWAVRISGGKIPHIRYIAAYQTQPISAVTHWAPVERIEPYGDTGKYRLIFSEPAKKLEESIPFGQAKQGSMQGSRYTRLSDLLASKDLGELFKE</sequence>
<dbReference type="PATRIC" id="fig|1280948.3.peg.1294"/>
<evidence type="ECO:0000313" key="2">
    <source>
        <dbReference type="Proteomes" id="UP000024547"/>
    </source>
</evidence>
<dbReference type="eggNOG" id="ENOG502ZBCI">
    <property type="taxonomic scope" value="Bacteria"/>
</dbReference>
<name>A0A059E6D4_9PROT</name>
<dbReference type="Proteomes" id="UP000024547">
    <property type="component" value="Unassembled WGS sequence"/>
</dbReference>
<dbReference type="EMBL" id="AWFH01000007">
    <property type="protein sequence ID" value="KCZ63097.1"/>
    <property type="molecule type" value="Genomic_DNA"/>
</dbReference>
<protein>
    <recommendedName>
        <fullName evidence="3">GIY-YIG nuclease family protein</fullName>
    </recommendedName>
</protein>
<dbReference type="CDD" id="cd10447">
    <property type="entry name" value="GIY-YIG_unchar_2"/>
    <property type="match status" value="1"/>
</dbReference>
<dbReference type="OrthoDB" id="2656488at2"/>
<accession>A0A059E6D4</accession>
<comment type="caution">
    <text evidence="1">The sequence shown here is derived from an EMBL/GenBank/DDBJ whole genome shotgun (WGS) entry which is preliminary data.</text>
</comment>
<organism evidence="1 2">
    <name type="scientific">Hyphomonas atlantica</name>
    <dbReference type="NCBI Taxonomy" id="1280948"/>
    <lineage>
        <taxon>Bacteria</taxon>
        <taxon>Pseudomonadati</taxon>
        <taxon>Pseudomonadota</taxon>
        <taxon>Alphaproteobacteria</taxon>
        <taxon>Hyphomonadales</taxon>
        <taxon>Hyphomonadaceae</taxon>
        <taxon>Hyphomonas</taxon>
    </lineage>
</organism>
<proteinExistence type="predicted"/>
<dbReference type="STRING" id="1280948.HY36_15305"/>
<keyword evidence="2" id="KW-1185">Reference proteome</keyword>
<gene>
    <name evidence="1" type="ORF">HY36_15305</name>
</gene>
<evidence type="ECO:0008006" key="3">
    <source>
        <dbReference type="Google" id="ProtNLM"/>
    </source>
</evidence>
<dbReference type="AlphaFoldDB" id="A0A059E6D4"/>